<dbReference type="GO" id="GO:0047372">
    <property type="term" value="F:monoacylglycerol lipase activity"/>
    <property type="evidence" value="ECO:0007669"/>
    <property type="project" value="TreeGrafter"/>
</dbReference>
<evidence type="ECO:0000259" key="1">
    <source>
        <dbReference type="Pfam" id="PF00561"/>
    </source>
</evidence>
<dbReference type="Pfam" id="PF00561">
    <property type="entry name" value="Abhydrolase_1"/>
    <property type="match status" value="1"/>
</dbReference>
<accession>A0A1B9NW21</accession>
<dbReference type="Proteomes" id="UP000093523">
    <property type="component" value="Unassembled WGS sequence"/>
</dbReference>
<dbReference type="STRING" id="688.A6E04_16825"/>
<comment type="caution">
    <text evidence="2">The sequence shown here is derived from an EMBL/GenBank/DDBJ whole genome shotgun (WGS) entry which is preliminary data.</text>
</comment>
<evidence type="ECO:0000313" key="3">
    <source>
        <dbReference type="Proteomes" id="UP000093523"/>
    </source>
</evidence>
<reference evidence="2 3" key="1">
    <citation type="submission" date="2016-06" db="EMBL/GenBank/DDBJ databases">
        <authorList>
            <person name="Kjaerup R.B."/>
            <person name="Dalgaard T.S."/>
            <person name="Juul-Madsen H.R."/>
        </authorList>
    </citation>
    <scope>NUCLEOTIDE SEQUENCE [LARGE SCALE GENOMIC DNA]</scope>
    <source>
        <strain evidence="2 3">1S159</strain>
    </source>
</reference>
<dbReference type="RefSeq" id="WP_065611792.1">
    <property type="nucleotide sequence ID" value="NZ_CAWMPN010000020.1"/>
</dbReference>
<protein>
    <submittedName>
        <fullName evidence="2">Alpha/beta hydrolase</fullName>
    </submittedName>
</protein>
<dbReference type="EMBL" id="MAJU01000020">
    <property type="protein sequence ID" value="OCH19270.1"/>
    <property type="molecule type" value="Genomic_DNA"/>
</dbReference>
<keyword evidence="2" id="KW-0378">Hydrolase</keyword>
<proteinExistence type="predicted"/>
<evidence type="ECO:0000313" key="2">
    <source>
        <dbReference type="EMBL" id="OCH19270.1"/>
    </source>
</evidence>
<dbReference type="SUPFAM" id="SSF53474">
    <property type="entry name" value="alpha/beta-Hydrolases"/>
    <property type="match status" value="1"/>
</dbReference>
<organism evidence="2 3">
    <name type="scientific">Aliivibrio logei</name>
    <name type="common">Vibrio logei</name>
    <dbReference type="NCBI Taxonomy" id="688"/>
    <lineage>
        <taxon>Bacteria</taxon>
        <taxon>Pseudomonadati</taxon>
        <taxon>Pseudomonadota</taxon>
        <taxon>Gammaproteobacteria</taxon>
        <taxon>Vibrionales</taxon>
        <taxon>Vibrionaceae</taxon>
        <taxon>Aliivibrio</taxon>
    </lineage>
</organism>
<dbReference type="PANTHER" id="PTHR43798">
    <property type="entry name" value="MONOACYLGLYCEROL LIPASE"/>
    <property type="match status" value="1"/>
</dbReference>
<dbReference type="OrthoDB" id="5853561at2"/>
<sequence>MLIERWLDIDGDKLYCLSTPIKDSRETLVFIHGLGESHLCFSEAIDWLPNYNLIMFDLCGYGYSPVSVISHTTEIQAKRVLKALEQLNINKCFLLGHSWGGDISTLICDYDKKSVVCGFINAEGGLHAENIILSQIIAEKYSALEKSEFSNWVKGDGFSKRFPMSWSHAAGINYLSSVRRCNPIVLGETASEIYAQHSEQDIRGVVGWGRVYESLTIPKVYFWGTQSLEGCSRAVEFISTLDNVSFKGANHWVQNDPSNFYLEVDKFIGNVQKHYKTFKSSSS</sequence>
<name>A0A1B9NW21_ALILO</name>
<dbReference type="InterPro" id="IPR000073">
    <property type="entry name" value="AB_hydrolase_1"/>
</dbReference>
<dbReference type="InterPro" id="IPR029058">
    <property type="entry name" value="AB_hydrolase_fold"/>
</dbReference>
<gene>
    <name evidence="2" type="ORF">A6E04_16825</name>
</gene>
<feature type="domain" description="AB hydrolase-1" evidence="1">
    <location>
        <begin position="27"/>
        <end position="112"/>
    </location>
</feature>
<dbReference type="GO" id="GO:0046464">
    <property type="term" value="P:acylglycerol catabolic process"/>
    <property type="evidence" value="ECO:0007669"/>
    <property type="project" value="TreeGrafter"/>
</dbReference>
<dbReference type="AlphaFoldDB" id="A0A1B9NW21"/>
<dbReference type="InterPro" id="IPR050266">
    <property type="entry name" value="AB_hydrolase_sf"/>
</dbReference>
<dbReference type="PANTHER" id="PTHR43798:SF5">
    <property type="entry name" value="MONOACYLGLYCEROL LIPASE ABHD6"/>
    <property type="match status" value="1"/>
</dbReference>
<dbReference type="Gene3D" id="3.40.50.1820">
    <property type="entry name" value="alpha/beta hydrolase"/>
    <property type="match status" value="1"/>
</dbReference>
<dbReference type="GO" id="GO:0016020">
    <property type="term" value="C:membrane"/>
    <property type="evidence" value="ECO:0007669"/>
    <property type="project" value="TreeGrafter"/>
</dbReference>